<feature type="compositionally biased region" description="Basic and acidic residues" evidence="6">
    <location>
        <begin position="169"/>
        <end position="178"/>
    </location>
</feature>
<evidence type="ECO:0000256" key="2">
    <source>
        <dbReference type="ARBA" id="ARBA00009666"/>
    </source>
</evidence>
<evidence type="ECO:0000259" key="8">
    <source>
        <dbReference type="PROSITE" id="PS50179"/>
    </source>
</evidence>
<reference evidence="9 10" key="1">
    <citation type="journal article" date="2016" name="Nat. Commun.">
        <title>Extremotolerant tardigrade genome and improved radiotolerance of human cultured cells by tardigrade-unique protein.</title>
        <authorList>
            <person name="Hashimoto T."/>
            <person name="Horikawa D.D."/>
            <person name="Saito Y."/>
            <person name="Kuwahara H."/>
            <person name="Kozuka-Hata H."/>
            <person name="Shin-I T."/>
            <person name="Minakuchi Y."/>
            <person name="Ohishi K."/>
            <person name="Motoyama A."/>
            <person name="Aizu T."/>
            <person name="Enomoto A."/>
            <person name="Kondo K."/>
            <person name="Tanaka S."/>
            <person name="Hara Y."/>
            <person name="Koshikawa S."/>
            <person name="Sagara H."/>
            <person name="Miura T."/>
            <person name="Yokobori S."/>
            <person name="Miyagawa K."/>
            <person name="Suzuki Y."/>
            <person name="Kubo T."/>
            <person name="Oyama M."/>
            <person name="Kohara Y."/>
            <person name="Fujiyama A."/>
            <person name="Arakawa K."/>
            <person name="Katayama T."/>
            <person name="Toyoda A."/>
            <person name="Kunieda T."/>
        </authorList>
    </citation>
    <scope>NUCLEOTIDE SEQUENCE [LARGE SCALE GENOMIC DNA]</scope>
    <source>
        <strain evidence="9 10">YOKOZUNA-1</strain>
    </source>
</reference>
<dbReference type="PANTHER" id="PTHR45929:SF3">
    <property type="entry name" value="JAK PATHWAY SIGNAL TRANSDUCTION ADAPTOR MOLECULE"/>
    <property type="match status" value="1"/>
</dbReference>
<dbReference type="Pfam" id="PF00790">
    <property type="entry name" value="VHS"/>
    <property type="match status" value="1"/>
</dbReference>
<dbReference type="EMBL" id="BDGG01000005">
    <property type="protein sequence ID" value="GAU98865.1"/>
    <property type="molecule type" value="Genomic_DNA"/>
</dbReference>
<dbReference type="PROSITE" id="PS50002">
    <property type="entry name" value="SH3"/>
    <property type="match status" value="1"/>
</dbReference>
<dbReference type="PRINTS" id="PR00452">
    <property type="entry name" value="SH3DOMAIN"/>
</dbReference>
<dbReference type="InterPro" id="IPR008942">
    <property type="entry name" value="ENTH_VHS"/>
</dbReference>
<comment type="caution">
    <text evidence="9">The sequence shown here is derived from an EMBL/GenBank/DDBJ whole genome shotgun (WGS) entry which is preliminary data.</text>
</comment>
<evidence type="ECO:0000259" key="7">
    <source>
        <dbReference type="PROSITE" id="PS50002"/>
    </source>
</evidence>
<dbReference type="OrthoDB" id="10068368at2759"/>
<name>A0A1D1VDI5_RAMVA</name>
<feature type="domain" description="SH3" evidence="7">
    <location>
        <begin position="246"/>
        <end position="305"/>
    </location>
</feature>
<proteinExistence type="inferred from homology"/>
<feature type="region of interest" description="Disordered" evidence="6">
    <location>
        <begin position="199"/>
        <end position="242"/>
    </location>
</feature>
<evidence type="ECO:0000313" key="10">
    <source>
        <dbReference type="Proteomes" id="UP000186922"/>
    </source>
</evidence>
<comment type="similarity">
    <text evidence="2">Belongs to the STAM family.</text>
</comment>
<keyword evidence="4" id="KW-0967">Endosome</keyword>
<evidence type="ECO:0000256" key="3">
    <source>
        <dbReference type="ARBA" id="ARBA00022443"/>
    </source>
</evidence>
<dbReference type="SUPFAM" id="SSF48464">
    <property type="entry name" value="ENTH/VHS domain"/>
    <property type="match status" value="1"/>
</dbReference>
<feature type="region of interest" description="Disordered" evidence="6">
    <location>
        <begin position="514"/>
        <end position="547"/>
    </location>
</feature>
<dbReference type="PROSITE" id="PS50179">
    <property type="entry name" value="VHS"/>
    <property type="match status" value="1"/>
</dbReference>
<dbReference type="AlphaFoldDB" id="A0A1D1VDI5"/>
<dbReference type="Gene3D" id="1.20.5.1940">
    <property type="match status" value="1"/>
</dbReference>
<evidence type="ECO:0000256" key="6">
    <source>
        <dbReference type="SAM" id="MobiDB-lite"/>
    </source>
</evidence>
<evidence type="ECO:0008006" key="11">
    <source>
        <dbReference type="Google" id="ProtNLM"/>
    </source>
</evidence>
<sequence>MGLFGANATTLEQTIDVATDGKKVTENWADILEIVDQIDQQPNGAKDALKAIMKRVKHKDPHVAMLALTLLDACVTNAKKKFHLEVSSRYFEDEVKSMLNNSNNYNYEVVEKLCTMIKKWSENEFRSDPQLTLIPSLFAYIRTTRPSFAAALPASSKAAPQVQQTSVRRTSDVTDIQRKEEDDLAKAIALSIAEEEKKKLRSSSASSGPSGSGGPSASLYPSMNDRQASSSRNDNAIYATIRKEPKEPRKVRAMYDFEAVEDNELTFKAGEVILVVDDSDPNWWKGTNSRGEGLFPTNFVTSDLNWQPEVFAEDPKKKISEEVASLTSGAEKKPVVIDEELIDRTLNVIHDADPEGVRPDPADLLELEDQCTRMWPLIDAELQKVDRLQSGLEEISTQINDALAMYDSVMKEQAAQFGQVQSSLPYAHSAHHTASATPVIFPPVGTYNAPVPGEASAAQYIPQQMLYQNHPQQQIPQLNHDFSAMAINSGVPQPPQTTAFQTYVPNPAKLAAAAGQMAQQQLPQLPQVAPTYSQPPTTQTHSHYAPQ</sequence>
<dbReference type="InterPro" id="IPR050670">
    <property type="entry name" value="STAM"/>
</dbReference>
<dbReference type="GO" id="GO:0033565">
    <property type="term" value="C:ESCRT-0 complex"/>
    <property type="evidence" value="ECO:0007669"/>
    <property type="project" value="TreeGrafter"/>
</dbReference>
<feature type="region of interest" description="Disordered" evidence="6">
    <location>
        <begin position="152"/>
        <end position="178"/>
    </location>
</feature>
<feature type="compositionally biased region" description="Polar residues" evidence="6">
    <location>
        <begin position="219"/>
        <end position="234"/>
    </location>
</feature>
<gene>
    <name evidence="9" type="primary">RvY_09949-1</name>
    <name evidence="9" type="synonym">RvY_09949.1</name>
    <name evidence="9" type="ORF">RvY_09949</name>
</gene>
<feature type="domain" description="VHS" evidence="8">
    <location>
        <begin position="18"/>
        <end position="149"/>
    </location>
</feature>
<evidence type="ECO:0000256" key="4">
    <source>
        <dbReference type="ARBA" id="ARBA00022753"/>
    </source>
</evidence>
<evidence type="ECO:0000256" key="1">
    <source>
        <dbReference type="ARBA" id="ARBA00004177"/>
    </source>
</evidence>
<dbReference type="SMART" id="SM00326">
    <property type="entry name" value="SH3"/>
    <property type="match status" value="1"/>
</dbReference>
<keyword evidence="3 5" id="KW-0728">SH3 domain</keyword>
<keyword evidence="10" id="KW-1185">Reference proteome</keyword>
<dbReference type="InterPro" id="IPR001452">
    <property type="entry name" value="SH3_domain"/>
</dbReference>
<comment type="subcellular location">
    <subcellularLocation>
        <location evidence="1">Endosome</location>
    </subcellularLocation>
</comment>
<dbReference type="SUPFAM" id="SSF50044">
    <property type="entry name" value="SH3-domain"/>
    <property type="match status" value="1"/>
</dbReference>
<dbReference type="InterPro" id="IPR036028">
    <property type="entry name" value="SH3-like_dom_sf"/>
</dbReference>
<dbReference type="SMART" id="SM00288">
    <property type="entry name" value="VHS"/>
    <property type="match status" value="1"/>
</dbReference>
<dbReference type="GO" id="GO:0043130">
    <property type="term" value="F:ubiquitin binding"/>
    <property type="evidence" value="ECO:0007669"/>
    <property type="project" value="InterPro"/>
</dbReference>
<dbReference type="InterPro" id="IPR002014">
    <property type="entry name" value="VHS_dom"/>
</dbReference>
<protein>
    <recommendedName>
        <fullName evidence="11">Signal transducing adapter molecule 1</fullName>
    </recommendedName>
</protein>
<dbReference type="Proteomes" id="UP000186922">
    <property type="component" value="Unassembled WGS sequence"/>
</dbReference>
<evidence type="ECO:0000256" key="5">
    <source>
        <dbReference type="PROSITE-ProRule" id="PRU00192"/>
    </source>
</evidence>
<evidence type="ECO:0000313" key="9">
    <source>
        <dbReference type="EMBL" id="GAU98865.1"/>
    </source>
</evidence>
<feature type="compositionally biased region" description="Low complexity" evidence="6">
    <location>
        <begin position="514"/>
        <end position="530"/>
    </location>
</feature>
<dbReference type="GO" id="GO:0035091">
    <property type="term" value="F:phosphatidylinositol binding"/>
    <property type="evidence" value="ECO:0007669"/>
    <property type="project" value="InterPro"/>
</dbReference>
<dbReference type="GO" id="GO:0043328">
    <property type="term" value="P:protein transport to vacuole involved in ubiquitin-dependent protein catabolic process via the multivesicular body sorting pathway"/>
    <property type="evidence" value="ECO:0007669"/>
    <property type="project" value="TreeGrafter"/>
</dbReference>
<organism evidence="9 10">
    <name type="scientific">Ramazzottius varieornatus</name>
    <name type="common">Water bear</name>
    <name type="synonym">Tardigrade</name>
    <dbReference type="NCBI Taxonomy" id="947166"/>
    <lineage>
        <taxon>Eukaryota</taxon>
        <taxon>Metazoa</taxon>
        <taxon>Ecdysozoa</taxon>
        <taxon>Tardigrada</taxon>
        <taxon>Eutardigrada</taxon>
        <taxon>Parachela</taxon>
        <taxon>Hypsibioidea</taxon>
        <taxon>Ramazzottiidae</taxon>
        <taxon>Ramazzottius</taxon>
    </lineage>
</organism>
<dbReference type="Pfam" id="PF00018">
    <property type="entry name" value="SH3_1"/>
    <property type="match status" value="1"/>
</dbReference>
<dbReference type="CDD" id="cd11820">
    <property type="entry name" value="SH3_STAM"/>
    <property type="match status" value="1"/>
</dbReference>
<dbReference type="Gene3D" id="1.25.40.90">
    <property type="match status" value="1"/>
</dbReference>
<dbReference type="PANTHER" id="PTHR45929">
    <property type="entry name" value="JAK PATHWAY SIGNAL TRANSDUCTION ADAPTOR MOLECULE"/>
    <property type="match status" value="1"/>
</dbReference>
<feature type="compositionally biased region" description="Polar residues" evidence="6">
    <location>
        <begin position="531"/>
        <end position="547"/>
    </location>
</feature>
<accession>A0A1D1VDI5</accession>
<dbReference type="Gene3D" id="2.30.30.40">
    <property type="entry name" value="SH3 Domains"/>
    <property type="match status" value="1"/>
</dbReference>
<dbReference type="STRING" id="947166.A0A1D1VDI5"/>